<evidence type="ECO:0008006" key="3">
    <source>
        <dbReference type="Google" id="ProtNLM"/>
    </source>
</evidence>
<proteinExistence type="predicted"/>
<evidence type="ECO:0000313" key="1">
    <source>
        <dbReference type="EMBL" id="MDC6408249.1"/>
    </source>
</evidence>
<dbReference type="EMBL" id="JAJKGN010000001">
    <property type="protein sequence ID" value="MDC6408249.1"/>
    <property type="molecule type" value="Genomic_DNA"/>
</dbReference>
<dbReference type="PROSITE" id="PS51257">
    <property type="entry name" value="PROKAR_LIPOPROTEIN"/>
    <property type="match status" value="1"/>
</dbReference>
<reference evidence="1" key="2">
    <citation type="journal article" date="2023" name="Commun. Biol.">
        <title>Suspicions of two bridgehead invasions of Xylella fastidiosa subsp. multiplex in France.</title>
        <authorList>
            <person name="Dupas E."/>
            <person name="Durand K."/>
            <person name="Rieux A."/>
            <person name="Briand M."/>
            <person name="Pruvost O."/>
            <person name="Cunty A."/>
            <person name="Denance N."/>
            <person name="Donnadieu C."/>
            <person name="Legendre B."/>
            <person name="Lopez-Roques C."/>
            <person name="Cesbron S."/>
            <person name="Ravigne V."/>
            <person name="Jacques M.A."/>
        </authorList>
    </citation>
    <scope>NUCLEOTIDE SEQUENCE</scope>
    <source>
        <strain evidence="1">CFBP8070</strain>
    </source>
</reference>
<dbReference type="Proteomes" id="UP001220702">
    <property type="component" value="Unassembled WGS sequence"/>
</dbReference>
<sequence length="138" mass="15800">MNFRIVSFLFIFFSLFVSCRVFADQLVHKCLYKRRVSYQSEPCSSGVEVRTWQAVPDSPPSSDELWRRYRVDQELQQRYANDRLQRSVSHTLGSSIPVQNSSCDAARRQRAVILDQMGVNRSYEATAAVDNAANAACR</sequence>
<name>A0AAW6HV11_XYLFS</name>
<accession>A0AAW6HV11</accession>
<organism evidence="1 2">
    <name type="scientific">Xylella fastidiosa subsp. multiplex</name>
    <dbReference type="NCBI Taxonomy" id="644357"/>
    <lineage>
        <taxon>Bacteria</taxon>
        <taxon>Pseudomonadati</taxon>
        <taxon>Pseudomonadota</taxon>
        <taxon>Gammaproteobacteria</taxon>
        <taxon>Lysobacterales</taxon>
        <taxon>Lysobacteraceae</taxon>
        <taxon>Xylella</taxon>
    </lineage>
</organism>
<evidence type="ECO:0000313" key="2">
    <source>
        <dbReference type="Proteomes" id="UP001220702"/>
    </source>
</evidence>
<gene>
    <name evidence="1" type="ORF">LOK82_06255</name>
</gene>
<dbReference type="AlphaFoldDB" id="A0AAW6HV11"/>
<reference evidence="1" key="1">
    <citation type="submission" date="2021-11" db="EMBL/GenBank/DDBJ databases">
        <authorList>
            <person name="Denance N."/>
            <person name="Briand M."/>
            <person name="Dupas E."/>
            <person name="Durand K."/>
            <person name="Legendre B."/>
            <person name="Cunty A."/>
            <person name="Donnadieu C."/>
            <person name="Lopez Roques C."/>
            <person name="Cesbron S."/>
            <person name="Jacques M.A."/>
        </authorList>
    </citation>
    <scope>NUCLEOTIDE SEQUENCE</scope>
    <source>
        <strain evidence="1">CFBP8070</strain>
    </source>
</reference>
<dbReference type="RefSeq" id="WP_154415036.1">
    <property type="nucleotide sequence ID" value="NZ_CP136975.1"/>
</dbReference>
<protein>
    <recommendedName>
        <fullName evidence="3">DUF4124 domain-containing protein</fullName>
    </recommendedName>
</protein>
<comment type="caution">
    <text evidence="1">The sequence shown here is derived from an EMBL/GenBank/DDBJ whole genome shotgun (WGS) entry which is preliminary data.</text>
</comment>